<evidence type="ECO:0000313" key="3">
    <source>
        <dbReference type="EMBL" id="AJG21858.1"/>
    </source>
</evidence>
<accession>A0A0C4YFZ6</accession>
<name>A0A0C4YFZ6_9BURK</name>
<dbReference type="Pfam" id="PF18443">
    <property type="entry name" value="Tli4_N"/>
    <property type="match status" value="1"/>
</dbReference>
<evidence type="ECO:0000259" key="2">
    <source>
        <dbReference type="Pfam" id="PF18443"/>
    </source>
</evidence>
<evidence type="ECO:0008006" key="5">
    <source>
        <dbReference type="Google" id="ProtNLM"/>
    </source>
</evidence>
<gene>
    <name evidence="3" type="ORF">RR42_s0262</name>
</gene>
<feature type="domain" description="Tle cognate immunity protein 4 C-terminal" evidence="1">
    <location>
        <begin position="166"/>
        <end position="333"/>
    </location>
</feature>
<dbReference type="InterPro" id="IPR041290">
    <property type="entry name" value="Tli4_C"/>
</dbReference>
<sequence length="335" mass="37382">MTNNPLLADSRPWCIGRLVMDRPARSGISYEKYEYWGNKIDIARDISPGTFRYRVDTRENELRAKRRTTSISSYKEMLAKGLKSMIVETDIPLLEQAVSPTPSSRLLIFKDLAEEDYPFSAEGYVLAGSRMLTMKFDVQRSSGIQKVTQRSTDVYQNITYRDDWTVPTERGFCIPGALIGGPSRNSELAEQTIVLQPGRASAFVLKMRDAVDVDQQSSLLKTLPDLRQRLGGQGSVRILREGKRQVAGMEAEEVLFSIRDGGSQLYRFYLLAPGNPDSVAQPHTEIQLRLGSALTYADKDRGVKPEAVSSLVDEAGAIQAWDALLNSMHLRPGAM</sequence>
<keyword evidence="4" id="KW-1185">Reference proteome</keyword>
<proteinExistence type="predicted"/>
<dbReference type="AlphaFoldDB" id="A0A0C4YFZ6"/>
<evidence type="ECO:0000259" key="1">
    <source>
        <dbReference type="Pfam" id="PF18426"/>
    </source>
</evidence>
<organism evidence="3 4">
    <name type="scientific">Cupriavidus basilensis</name>
    <dbReference type="NCBI Taxonomy" id="68895"/>
    <lineage>
        <taxon>Bacteria</taxon>
        <taxon>Pseudomonadati</taxon>
        <taxon>Pseudomonadota</taxon>
        <taxon>Betaproteobacteria</taxon>
        <taxon>Burkholderiales</taxon>
        <taxon>Burkholderiaceae</taxon>
        <taxon>Cupriavidus</taxon>
    </lineage>
</organism>
<dbReference type="STRING" id="68895.RR42_s0262"/>
<evidence type="ECO:0000313" key="4">
    <source>
        <dbReference type="Proteomes" id="UP000031843"/>
    </source>
</evidence>
<dbReference type="KEGG" id="cbw:RR42_s0262"/>
<protein>
    <recommendedName>
        <fullName evidence="5">Tle cognate immunity protein 4 C-terminal domain-containing protein</fullName>
    </recommendedName>
</protein>
<dbReference type="EMBL" id="CP010537">
    <property type="protein sequence ID" value="AJG21858.1"/>
    <property type="molecule type" value="Genomic_DNA"/>
</dbReference>
<dbReference type="InterPro" id="IPR040761">
    <property type="entry name" value="Tli4_N"/>
</dbReference>
<reference evidence="3 4" key="1">
    <citation type="journal article" date="2015" name="Genome Announc.">
        <title>Complete Genome Sequence of Cupriavidus basilensis 4G11, Isolated from the Oak Ridge Field Research Center Site.</title>
        <authorList>
            <person name="Ray J."/>
            <person name="Waters R.J."/>
            <person name="Skerker J.M."/>
            <person name="Kuehl J.V."/>
            <person name="Price M.N."/>
            <person name="Huang J."/>
            <person name="Chakraborty R."/>
            <person name="Arkin A.P."/>
            <person name="Deutschbauer A."/>
        </authorList>
    </citation>
    <scope>NUCLEOTIDE SEQUENCE [LARGE SCALE GENOMIC DNA]</scope>
    <source>
        <strain evidence="3">4G11</strain>
    </source>
</reference>
<dbReference type="Pfam" id="PF18426">
    <property type="entry name" value="Tli4_C"/>
    <property type="match status" value="1"/>
</dbReference>
<feature type="domain" description="Tle cognate immunity protein 4 N-terminal" evidence="2">
    <location>
        <begin position="11"/>
        <end position="161"/>
    </location>
</feature>
<dbReference type="Proteomes" id="UP000031843">
    <property type="component" value="Chromosome secondary"/>
</dbReference>